<dbReference type="AlphaFoldDB" id="A0A1U9KB41"/>
<reference evidence="1 2" key="1">
    <citation type="journal article" date="2015" name="Int. J. Syst. Evol. Microbiol.">
        <title>Novibacillus thermophilus gen. nov., sp. nov., a Gram-staining-negative and moderately thermophilic member of the family Thermoactinomycetaceae.</title>
        <authorList>
            <person name="Yang G."/>
            <person name="Chen J."/>
            <person name="Zhou S."/>
        </authorList>
    </citation>
    <scope>NUCLEOTIDE SEQUENCE [LARGE SCALE GENOMIC DNA]</scope>
    <source>
        <strain evidence="1 2">SG-1</strain>
    </source>
</reference>
<dbReference type="STRING" id="1471761.B0W44_17230"/>
<accession>A0A1U9KB41</accession>
<gene>
    <name evidence="1" type="ORF">B0W44_17230</name>
</gene>
<evidence type="ECO:0000313" key="1">
    <source>
        <dbReference type="EMBL" id="AQS57226.1"/>
    </source>
</evidence>
<proteinExistence type="predicted"/>
<evidence type="ECO:0000313" key="2">
    <source>
        <dbReference type="Proteomes" id="UP000188603"/>
    </source>
</evidence>
<dbReference type="Pfam" id="PF09148">
    <property type="entry name" value="DUF1934"/>
    <property type="match status" value="1"/>
</dbReference>
<dbReference type="Gene3D" id="2.40.128.20">
    <property type="match status" value="1"/>
</dbReference>
<keyword evidence="2" id="KW-1185">Reference proteome</keyword>
<protein>
    <recommendedName>
        <fullName evidence="3">DUF1934 domain-containing protein</fullName>
    </recommendedName>
</protein>
<dbReference type="EMBL" id="CP019699">
    <property type="protein sequence ID" value="AQS57226.1"/>
    <property type="molecule type" value="Genomic_DNA"/>
</dbReference>
<dbReference type="KEGG" id="ntr:B0W44_17230"/>
<name>A0A1U9KB41_9BACL</name>
<dbReference type="Proteomes" id="UP000188603">
    <property type="component" value="Chromosome"/>
</dbReference>
<evidence type="ECO:0008006" key="3">
    <source>
        <dbReference type="Google" id="ProtNLM"/>
    </source>
</evidence>
<dbReference type="SUPFAM" id="SSF50814">
    <property type="entry name" value="Lipocalins"/>
    <property type="match status" value="1"/>
</dbReference>
<dbReference type="InterPro" id="IPR015231">
    <property type="entry name" value="DUF1934"/>
</dbReference>
<dbReference type="RefSeq" id="WP_169835650.1">
    <property type="nucleotide sequence ID" value="NZ_CP019699.1"/>
</dbReference>
<sequence>MADGITVKTRLQTTQIAEDGSVDRQQSESTGKGWFGDAQWVVCFSERTEERESATTTVKVGKNCLTVIRRGYVTMRQVFHPKKETKGLYTHPYGAMEMVAETERFHRSAGPEGWQVEWSYRLRLNGVEAGTFHMNLTIKPAGTE</sequence>
<organism evidence="1 2">
    <name type="scientific">Novibacillus thermophilus</name>
    <dbReference type="NCBI Taxonomy" id="1471761"/>
    <lineage>
        <taxon>Bacteria</taxon>
        <taxon>Bacillati</taxon>
        <taxon>Bacillota</taxon>
        <taxon>Bacilli</taxon>
        <taxon>Bacillales</taxon>
        <taxon>Thermoactinomycetaceae</taxon>
        <taxon>Novibacillus</taxon>
    </lineage>
</organism>
<dbReference type="InterPro" id="IPR012674">
    <property type="entry name" value="Calycin"/>
</dbReference>